<evidence type="ECO:0000313" key="2">
    <source>
        <dbReference type="Proteomes" id="UP001165584"/>
    </source>
</evidence>
<sequence length="204" mass="22197">MSLSHSIRWYQRRQLRHPDLAAWPEFTSFTPSDVLAAGESMVAAAAATGTPTVRIGRRSSLAEADAAAVWSHPESLGQAYCSIVVCTVEGVFTDGPDDPNGLGGTHGHDASLTREVWLDAELDVCRPIEGTMRVIGRPVPPVREIVTVRPTPRVGATHAWLPHDIRAGDLVAFACADPVSLQDLRRRSHHPERLDDDGRWGAGW</sequence>
<reference evidence="1" key="1">
    <citation type="submission" date="2022-08" db="EMBL/GenBank/DDBJ databases">
        <authorList>
            <person name="Deng Y."/>
            <person name="Han X.-F."/>
            <person name="Zhang Y.-Q."/>
        </authorList>
    </citation>
    <scope>NUCLEOTIDE SEQUENCE</scope>
    <source>
        <strain evidence="1">CPCC 205763</strain>
    </source>
</reference>
<name>A0ABT2GSP6_9MICO</name>
<gene>
    <name evidence="1" type="ORF">N1027_06880</name>
</gene>
<dbReference type="Proteomes" id="UP001165584">
    <property type="component" value="Unassembled WGS sequence"/>
</dbReference>
<accession>A0ABT2GSP6</accession>
<proteinExistence type="predicted"/>
<dbReference type="RefSeq" id="WP_259506431.1">
    <property type="nucleotide sequence ID" value="NZ_JANLCM010000001.1"/>
</dbReference>
<organism evidence="1 2">
    <name type="scientific">Herbiconiux aconitum</name>
    <dbReference type="NCBI Taxonomy" id="2970913"/>
    <lineage>
        <taxon>Bacteria</taxon>
        <taxon>Bacillati</taxon>
        <taxon>Actinomycetota</taxon>
        <taxon>Actinomycetes</taxon>
        <taxon>Micrococcales</taxon>
        <taxon>Microbacteriaceae</taxon>
        <taxon>Herbiconiux</taxon>
    </lineage>
</organism>
<keyword evidence="2" id="KW-1185">Reference proteome</keyword>
<protein>
    <submittedName>
        <fullName evidence="1">Uncharacterized protein</fullName>
    </submittedName>
</protein>
<dbReference type="EMBL" id="JANLCM010000001">
    <property type="protein sequence ID" value="MCS5717856.1"/>
    <property type="molecule type" value="Genomic_DNA"/>
</dbReference>
<comment type="caution">
    <text evidence="1">The sequence shown here is derived from an EMBL/GenBank/DDBJ whole genome shotgun (WGS) entry which is preliminary data.</text>
</comment>
<evidence type="ECO:0000313" key="1">
    <source>
        <dbReference type="EMBL" id="MCS5717856.1"/>
    </source>
</evidence>